<dbReference type="EMBL" id="HG792015">
    <property type="protein sequence ID" value="CDM28724.1"/>
    <property type="molecule type" value="Genomic_DNA"/>
</dbReference>
<dbReference type="AlphaFoldDB" id="W6Q3K5"/>
<keyword evidence="2" id="KW-1185">Reference proteome</keyword>
<sequence>MADQKIWFPDPIQDSECKILTLSEPTPSNWEVVQKINEHVEQWQDAISYPSHPSLASTKFVCRDAQFPNGPTAFLRIVKQIPSAKGDIGPV</sequence>
<proteinExistence type="predicted"/>
<gene>
    <name evidence="1" type="ORF">PROQFM164_S01g002535</name>
</gene>
<accession>W6Q3K5</accession>
<dbReference type="Proteomes" id="UP000030686">
    <property type="component" value="Unassembled WGS sequence"/>
</dbReference>
<protein>
    <submittedName>
        <fullName evidence="1">Genomic scaffold, ProqFM164S01</fullName>
    </submittedName>
</protein>
<evidence type="ECO:0000313" key="2">
    <source>
        <dbReference type="Proteomes" id="UP000030686"/>
    </source>
</evidence>
<name>W6Q3K5_PENRF</name>
<organism evidence="1 2">
    <name type="scientific">Penicillium roqueforti (strain FM164)</name>
    <dbReference type="NCBI Taxonomy" id="1365484"/>
    <lineage>
        <taxon>Eukaryota</taxon>
        <taxon>Fungi</taxon>
        <taxon>Dikarya</taxon>
        <taxon>Ascomycota</taxon>
        <taxon>Pezizomycotina</taxon>
        <taxon>Eurotiomycetes</taxon>
        <taxon>Eurotiomycetidae</taxon>
        <taxon>Eurotiales</taxon>
        <taxon>Aspergillaceae</taxon>
        <taxon>Penicillium</taxon>
    </lineage>
</organism>
<reference evidence="1" key="1">
    <citation type="journal article" date="2014" name="Nat. Commun.">
        <title>Multiple recent horizontal transfers of a large genomic region in cheese making fungi.</title>
        <authorList>
            <person name="Cheeseman K."/>
            <person name="Ropars J."/>
            <person name="Renault P."/>
            <person name="Dupont J."/>
            <person name="Gouzy J."/>
            <person name="Branca A."/>
            <person name="Abraham A.L."/>
            <person name="Ceppi M."/>
            <person name="Conseiller E."/>
            <person name="Debuchy R."/>
            <person name="Malagnac F."/>
            <person name="Goarin A."/>
            <person name="Silar P."/>
            <person name="Lacoste S."/>
            <person name="Sallet E."/>
            <person name="Bensimon A."/>
            <person name="Giraud T."/>
            <person name="Brygoo Y."/>
        </authorList>
    </citation>
    <scope>NUCLEOTIDE SEQUENCE [LARGE SCALE GENOMIC DNA]</scope>
    <source>
        <strain evidence="1">FM164</strain>
    </source>
</reference>
<evidence type="ECO:0000313" key="1">
    <source>
        <dbReference type="EMBL" id="CDM28724.1"/>
    </source>
</evidence>
<dbReference type="OrthoDB" id="10468289at2759"/>